<dbReference type="Proteomes" id="UP000053766">
    <property type="component" value="Unassembled WGS sequence"/>
</dbReference>
<dbReference type="PANTHER" id="PTHR31855:SF2">
    <property type="entry name" value="GUANINE NUCLEOTIDE EXCHANGE FACTOR C9ORF72"/>
    <property type="match status" value="1"/>
</dbReference>
<dbReference type="GO" id="GO:0006897">
    <property type="term" value="P:endocytosis"/>
    <property type="evidence" value="ECO:0007669"/>
    <property type="project" value="TreeGrafter"/>
</dbReference>
<dbReference type="GO" id="GO:0006914">
    <property type="term" value="P:autophagy"/>
    <property type="evidence" value="ECO:0007669"/>
    <property type="project" value="TreeGrafter"/>
</dbReference>
<dbReference type="GO" id="GO:0005085">
    <property type="term" value="F:guanyl-nucleotide exchange factor activity"/>
    <property type="evidence" value="ECO:0007669"/>
    <property type="project" value="InterPro"/>
</dbReference>
<dbReference type="GO" id="GO:0005768">
    <property type="term" value="C:endosome"/>
    <property type="evidence" value="ECO:0007669"/>
    <property type="project" value="TreeGrafter"/>
</dbReference>
<dbReference type="InterPro" id="IPR027819">
    <property type="entry name" value="C9orf72"/>
</dbReference>
<dbReference type="PANTHER" id="PTHR31855">
    <property type="entry name" value="GUANINE NUCLEOTIDE EXCHANGE C9ORF72"/>
    <property type="match status" value="1"/>
</dbReference>
<dbReference type="GO" id="GO:0005776">
    <property type="term" value="C:autophagosome"/>
    <property type="evidence" value="ECO:0007669"/>
    <property type="project" value="TreeGrafter"/>
</dbReference>
<dbReference type="PROSITE" id="PS51835">
    <property type="entry name" value="DENN_C9ORF72"/>
    <property type="match status" value="1"/>
</dbReference>
<name>A0A0D8Y6Y0_DICVI</name>
<sequence>MGVPLNSTSPSNPSSSESSVNDTESLVSLMSTQSAQYEDIDDPLQANLTSLDEIYDSILTVDHLHSGFHLSSRRDGSELRYLDELMIDSHCSASDSNSTMTNSMMQDDATQSISSTTTVSPQHNAEKWKKSTDVGNPVVYLAVKVTYIVNLINTIKFELKTDAIIKNEDNVTVIDSVMETPTESTKESKTLRARCNDLQHEERSSILLAEGMGMSLCDKILEVKQIDVGVDEISELEADKSANALTTSCVDSGIGGTISTHSELSGFCLSPLVESFPEVSRTSRSVEELRLVHRRTCEMDIGSLDDNNISFADIPLSVPDGTVPDEVFVSKFVLAEQVSCTQMPSNPLTHKMTIVPTRNLLVGSFIFSIPQMSGSNIIHAISFLMNNVKQDWYMERQSFFESVVLDTVPKLKASIIAEPWEDVVIRANIELTRLLNLISILDRYPLVSESCSFIVKNTLLMERRCQNDKVLLKAISGILQSQGQCVIIGSDTVYVNRLLHTLAAFVPQQLRWCCLRMYRHKFSPYIRLQAVQRYELPYVMQYGALANWPICIVDVDHSTVCMSAQYSRHRIIKQKADAQRVEIILNNNIMSKPVTLEISPCRILECVRVLIRRIDALPYEQSARMGLVNQLLLYVENMARAFILYVQHASEPLPAEKSSATKSSRFSLSECRRALDLQSDGWFHAVLARAELLLPNIAEFVYTST</sequence>
<dbReference type="EMBL" id="KN716173">
    <property type="protein sequence ID" value="KJH51957.1"/>
    <property type="molecule type" value="Genomic_DNA"/>
</dbReference>
<evidence type="ECO:0000313" key="3">
    <source>
        <dbReference type="Proteomes" id="UP000053766"/>
    </source>
</evidence>
<protein>
    <submittedName>
        <fullName evidence="2">Uncharacterized protein</fullName>
    </submittedName>
</protein>
<feature type="region of interest" description="Disordered" evidence="1">
    <location>
        <begin position="1"/>
        <end position="25"/>
    </location>
</feature>
<dbReference type="OrthoDB" id="10252077at2759"/>
<evidence type="ECO:0000256" key="1">
    <source>
        <dbReference type="SAM" id="MobiDB-lite"/>
    </source>
</evidence>
<keyword evidence="3" id="KW-1185">Reference proteome</keyword>
<proteinExistence type="predicted"/>
<reference evidence="3" key="2">
    <citation type="journal article" date="2016" name="Sci. Rep.">
        <title>Dictyocaulus viviparus genome, variome and transcriptome elucidate lungworm biology and support future intervention.</title>
        <authorList>
            <person name="McNulty S.N."/>
            <person name="Strube C."/>
            <person name="Rosa B.A."/>
            <person name="Martin J.C."/>
            <person name="Tyagi R."/>
            <person name="Choi Y.J."/>
            <person name="Wang Q."/>
            <person name="Hallsworth Pepin K."/>
            <person name="Zhang X."/>
            <person name="Ozersky P."/>
            <person name="Wilson R.K."/>
            <person name="Sternberg P.W."/>
            <person name="Gasser R.B."/>
            <person name="Mitreva M."/>
        </authorList>
    </citation>
    <scope>NUCLEOTIDE SEQUENCE [LARGE SCALE GENOMIC DNA]</scope>
    <source>
        <strain evidence="3">HannoverDv2000</strain>
    </source>
</reference>
<dbReference type="AlphaFoldDB" id="A0A0D8Y6Y0"/>
<organism evidence="2 3">
    <name type="scientific">Dictyocaulus viviparus</name>
    <name type="common">Bovine lungworm</name>
    <dbReference type="NCBI Taxonomy" id="29172"/>
    <lineage>
        <taxon>Eukaryota</taxon>
        <taxon>Metazoa</taxon>
        <taxon>Ecdysozoa</taxon>
        <taxon>Nematoda</taxon>
        <taxon>Chromadorea</taxon>
        <taxon>Rhabditida</taxon>
        <taxon>Rhabditina</taxon>
        <taxon>Rhabditomorpha</taxon>
        <taxon>Strongyloidea</taxon>
        <taxon>Metastrongylidae</taxon>
        <taxon>Dictyocaulus</taxon>
    </lineage>
</organism>
<accession>A0A0D8Y6Y0</accession>
<dbReference type="STRING" id="29172.A0A0D8Y6Y0"/>
<evidence type="ECO:0000313" key="2">
    <source>
        <dbReference type="EMBL" id="KJH51957.1"/>
    </source>
</evidence>
<reference evidence="2 3" key="1">
    <citation type="submission" date="2013-11" db="EMBL/GenBank/DDBJ databases">
        <title>Draft genome of the bovine lungworm Dictyocaulus viviparus.</title>
        <authorList>
            <person name="Mitreva M."/>
        </authorList>
    </citation>
    <scope>NUCLEOTIDE SEQUENCE [LARGE SCALE GENOMIC DNA]</scope>
    <source>
        <strain evidence="2 3">HannoverDv2000</strain>
    </source>
</reference>
<gene>
    <name evidence="2" type="ORF">DICVIV_01848</name>
</gene>
<dbReference type="Pfam" id="PF15019">
    <property type="entry name" value="C9orf72-like"/>
    <property type="match status" value="1"/>
</dbReference>